<reference evidence="1" key="2">
    <citation type="journal article" date="2023" name="IMA Fungus">
        <title>Comparative genomic study of the Penicillium genus elucidates a diverse pangenome and 15 lateral gene transfer events.</title>
        <authorList>
            <person name="Petersen C."/>
            <person name="Sorensen T."/>
            <person name="Nielsen M.R."/>
            <person name="Sondergaard T.E."/>
            <person name="Sorensen J.L."/>
            <person name="Fitzpatrick D.A."/>
            <person name="Frisvad J.C."/>
            <person name="Nielsen K.L."/>
        </authorList>
    </citation>
    <scope>NUCLEOTIDE SEQUENCE</scope>
    <source>
        <strain evidence="1">IBT 20477</strain>
    </source>
</reference>
<organism evidence="1 2">
    <name type="scientific">Penicillium cf. viridicatum</name>
    <dbReference type="NCBI Taxonomy" id="2972119"/>
    <lineage>
        <taxon>Eukaryota</taxon>
        <taxon>Fungi</taxon>
        <taxon>Dikarya</taxon>
        <taxon>Ascomycota</taxon>
        <taxon>Pezizomycotina</taxon>
        <taxon>Eurotiomycetes</taxon>
        <taxon>Eurotiomycetidae</taxon>
        <taxon>Eurotiales</taxon>
        <taxon>Aspergillaceae</taxon>
        <taxon>Penicillium</taxon>
    </lineage>
</organism>
<gene>
    <name evidence="1" type="ORF">N7449_008803</name>
</gene>
<proteinExistence type="predicted"/>
<evidence type="ECO:0000313" key="2">
    <source>
        <dbReference type="Proteomes" id="UP001150942"/>
    </source>
</evidence>
<dbReference type="EMBL" id="JAPQKQ010000006">
    <property type="protein sequence ID" value="KAJ5192661.1"/>
    <property type="molecule type" value="Genomic_DNA"/>
</dbReference>
<keyword evidence="2" id="KW-1185">Reference proteome</keyword>
<dbReference type="OrthoDB" id="1577640at2759"/>
<name>A0A9W9JE53_9EURO</name>
<sequence>MESKFNELDVPLEEFLDGYWYDRVIEHLSRRDRYDEEHVTEARKMGIFLEEEEFCIPDRVSLRFRSRVRELQDDLLLDEPK</sequence>
<dbReference type="AlphaFoldDB" id="A0A9W9JE53"/>
<evidence type="ECO:0000313" key="1">
    <source>
        <dbReference type="EMBL" id="KAJ5192661.1"/>
    </source>
</evidence>
<protein>
    <submittedName>
        <fullName evidence="1">Uncharacterized protein</fullName>
    </submittedName>
</protein>
<dbReference type="Proteomes" id="UP001150942">
    <property type="component" value="Unassembled WGS sequence"/>
</dbReference>
<comment type="caution">
    <text evidence="1">The sequence shown here is derived from an EMBL/GenBank/DDBJ whole genome shotgun (WGS) entry which is preliminary data.</text>
</comment>
<accession>A0A9W9JE53</accession>
<reference evidence="1" key="1">
    <citation type="submission" date="2022-11" db="EMBL/GenBank/DDBJ databases">
        <authorList>
            <person name="Petersen C."/>
        </authorList>
    </citation>
    <scope>NUCLEOTIDE SEQUENCE</scope>
    <source>
        <strain evidence="1">IBT 20477</strain>
    </source>
</reference>